<evidence type="ECO:0000256" key="7">
    <source>
        <dbReference type="SAM" id="Phobius"/>
    </source>
</evidence>
<dbReference type="GO" id="GO:0005886">
    <property type="term" value="C:plasma membrane"/>
    <property type="evidence" value="ECO:0007669"/>
    <property type="project" value="TreeGrafter"/>
</dbReference>
<feature type="transmembrane region" description="Helical" evidence="7">
    <location>
        <begin position="225"/>
        <end position="242"/>
    </location>
</feature>
<dbReference type="GO" id="GO:0015459">
    <property type="term" value="F:potassium channel regulator activity"/>
    <property type="evidence" value="ECO:0007669"/>
    <property type="project" value="TreeGrafter"/>
</dbReference>
<dbReference type="AlphaFoldDB" id="A0A8S3ZGP2"/>
<feature type="compositionally biased region" description="Polar residues" evidence="6">
    <location>
        <begin position="179"/>
        <end position="190"/>
    </location>
</feature>
<evidence type="ECO:0000256" key="4">
    <source>
        <dbReference type="ARBA" id="ARBA00022989"/>
    </source>
</evidence>
<organism evidence="8 9">
    <name type="scientific">Candidula unifasciata</name>
    <dbReference type="NCBI Taxonomy" id="100452"/>
    <lineage>
        <taxon>Eukaryota</taxon>
        <taxon>Metazoa</taxon>
        <taxon>Spiralia</taxon>
        <taxon>Lophotrochozoa</taxon>
        <taxon>Mollusca</taxon>
        <taxon>Gastropoda</taxon>
        <taxon>Heterobranchia</taxon>
        <taxon>Euthyneura</taxon>
        <taxon>Panpulmonata</taxon>
        <taxon>Eupulmonata</taxon>
        <taxon>Stylommatophora</taxon>
        <taxon>Helicina</taxon>
        <taxon>Helicoidea</taxon>
        <taxon>Geomitridae</taxon>
        <taxon>Candidula</taxon>
    </lineage>
</organism>
<feature type="transmembrane region" description="Helical" evidence="7">
    <location>
        <begin position="285"/>
        <end position="300"/>
    </location>
</feature>
<feature type="region of interest" description="Disordered" evidence="6">
    <location>
        <begin position="179"/>
        <end position="209"/>
    </location>
</feature>
<evidence type="ECO:0000313" key="8">
    <source>
        <dbReference type="EMBL" id="CAG5127318.1"/>
    </source>
</evidence>
<dbReference type="SUPFAM" id="SSF103473">
    <property type="entry name" value="MFS general substrate transporter"/>
    <property type="match status" value="2"/>
</dbReference>
<dbReference type="PANTHER" id="PTHR19444:SF11">
    <property type="entry name" value="UNC93-LIKE PROTEIN"/>
    <property type="match status" value="1"/>
</dbReference>
<dbReference type="Gene3D" id="1.20.1250.20">
    <property type="entry name" value="MFS general substrate transporter like domains"/>
    <property type="match status" value="2"/>
</dbReference>
<evidence type="ECO:0000313" key="9">
    <source>
        <dbReference type="Proteomes" id="UP000678393"/>
    </source>
</evidence>
<keyword evidence="3 7" id="KW-0812">Transmembrane</keyword>
<comment type="similarity">
    <text evidence="2">Belongs to the unc-93 family.</text>
</comment>
<sequence>MSGNSTSTNSNTLSPFDLTGIGMGFGLYIPRRPSYTFATKCSRHRNESYRYATRRDHADSTSEVSNGEDFIEGVLRSKARKISYLKATKRHDEVDSSSSSSPKVGVVVCDNTVTPAKIDMEKGFGQPREVNAHGAHNQCSKYTLEGIQYSSDDNAIYESQNYVNHKWAAHGTMSANYCPSPNASKSQTEQETPDCPLHPESSKNKHAGTKTGTSVMTIISFNKNIVVLCVSFILVFSSYRAIQNLQSSMHSEGHLGILTMMVVHISLIVACLLAPIIINIFKAKWALCIGILCFLIWFGANFHPTFYTLIPTSLFVGFGQGILWNAESSYILKLAFDSAKATKGHLDQEMFRFHGIFLACFQTTHIWGNLISSLLLSQRANEIATANNASFSQTLVLGTDYYSSEDLSNFSSDVPGVGPQVLAPVLWKLMTSYMVLGVVSFGIIAIFLDKIGARADPDKSPTEIVLQHLRQLVKHKTLKLLVPLLLFNGMQQGFIYSDYNQYFVTCTLGIDYVGYCMITLGVSNVLGAIFVAVFSHKIPREVVLGFGGIVHIALMIGYLIWIPENKTVLFFVLAAAWGVCDSVWQTQCKTLICLTCTDAPEIAFTNYRLVQSIGLAVMFGSGTWMCVSAKLYLLMTLLVVAIMFYVLAEYRLRHDDDDVFEDP</sequence>
<gene>
    <name evidence="8" type="ORF">CUNI_LOCUS12876</name>
</gene>
<evidence type="ECO:0000256" key="1">
    <source>
        <dbReference type="ARBA" id="ARBA00004141"/>
    </source>
</evidence>
<feature type="transmembrane region" description="Helical" evidence="7">
    <location>
        <begin position="480"/>
        <end position="497"/>
    </location>
</feature>
<dbReference type="InterPro" id="IPR010291">
    <property type="entry name" value="Ion_channel_UNC-93"/>
</dbReference>
<proteinExistence type="inferred from homology"/>
<name>A0A8S3ZGP2_9EUPU</name>
<feature type="transmembrane region" description="Helical" evidence="7">
    <location>
        <begin position="542"/>
        <end position="561"/>
    </location>
</feature>
<dbReference type="Proteomes" id="UP000678393">
    <property type="component" value="Unassembled WGS sequence"/>
</dbReference>
<reference evidence="8" key="1">
    <citation type="submission" date="2021-04" db="EMBL/GenBank/DDBJ databases">
        <authorList>
            <consortium name="Molecular Ecology Group"/>
        </authorList>
    </citation>
    <scope>NUCLEOTIDE SEQUENCE</scope>
</reference>
<comment type="caution">
    <text evidence="8">The sequence shown here is derived from an EMBL/GenBank/DDBJ whole genome shotgun (WGS) entry which is preliminary data.</text>
</comment>
<keyword evidence="4 7" id="KW-1133">Transmembrane helix</keyword>
<evidence type="ECO:0008006" key="10">
    <source>
        <dbReference type="Google" id="ProtNLM"/>
    </source>
</evidence>
<dbReference type="InterPro" id="IPR051951">
    <property type="entry name" value="UNC-93_regulatory"/>
</dbReference>
<evidence type="ECO:0000256" key="6">
    <source>
        <dbReference type="SAM" id="MobiDB-lite"/>
    </source>
</evidence>
<dbReference type="InterPro" id="IPR036259">
    <property type="entry name" value="MFS_trans_sf"/>
</dbReference>
<protein>
    <recommendedName>
        <fullName evidence="10">UNC93-like protein</fullName>
    </recommendedName>
</protein>
<keyword evidence="5 7" id="KW-0472">Membrane</keyword>
<dbReference type="GO" id="GO:0043266">
    <property type="term" value="P:regulation of potassium ion transport"/>
    <property type="evidence" value="ECO:0007669"/>
    <property type="project" value="TreeGrafter"/>
</dbReference>
<evidence type="ECO:0000256" key="2">
    <source>
        <dbReference type="ARBA" id="ARBA00009172"/>
    </source>
</evidence>
<feature type="transmembrane region" description="Helical" evidence="7">
    <location>
        <begin position="512"/>
        <end position="535"/>
    </location>
</feature>
<dbReference type="PANTHER" id="PTHR19444">
    <property type="entry name" value="UNC-93 RELATED"/>
    <property type="match status" value="1"/>
</dbReference>
<evidence type="ECO:0000256" key="3">
    <source>
        <dbReference type="ARBA" id="ARBA00022692"/>
    </source>
</evidence>
<accession>A0A8S3ZGP2</accession>
<dbReference type="OrthoDB" id="78663at2759"/>
<feature type="transmembrane region" description="Helical" evidence="7">
    <location>
        <begin position="425"/>
        <end position="448"/>
    </location>
</feature>
<dbReference type="GO" id="GO:0006937">
    <property type="term" value="P:regulation of muscle contraction"/>
    <property type="evidence" value="ECO:0007669"/>
    <property type="project" value="TreeGrafter"/>
</dbReference>
<comment type="subcellular location">
    <subcellularLocation>
        <location evidence="1">Membrane</location>
        <topology evidence="1">Multi-pass membrane protein</topology>
    </subcellularLocation>
</comment>
<dbReference type="Pfam" id="PF05978">
    <property type="entry name" value="UNC-93"/>
    <property type="match status" value="1"/>
</dbReference>
<keyword evidence="9" id="KW-1185">Reference proteome</keyword>
<dbReference type="EMBL" id="CAJHNH020002646">
    <property type="protein sequence ID" value="CAG5127318.1"/>
    <property type="molecule type" value="Genomic_DNA"/>
</dbReference>
<feature type="transmembrane region" description="Helical" evidence="7">
    <location>
        <begin position="631"/>
        <end position="648"/>
    </location>
</feature>
<evidence type="ECO:0000256" key="5">
    <source>
        <dbReference type="ARBA" id="ARBA00023136"/>
    </source>
</evidence>
<dbReference type="GO" id="GO:0055120">
    <property type="term" value="C:striated muscle dense body"/>
    <property type="evidence" value="ECO:0007669"/>
    <property type="project" value="TreeGrafter"/>
</dbReference>
<feature type="transmembrane region" description="Helical" evidence="7">
    <location>
        <begin position="254"/>
        <end position="278"/>
    </location>
</feature>